<dbReference type="PANTHER" id="PTHR43048:SF3">
    <property type="entry name" value="METHYLMALONYL-COA EPIMERASE, MITOCHONDRIAL"/>
    <property type="match status" value="1"/>
</dbReference>
<evidence type="ECO:0000313" key="5">
    <source>
        <dbReference type="EMBL" id="CAB4719717.1"/>
    </source>
</evidence>
<dbReference type="SUPFAM" id="SSF54593">
    <property type="entry name" value="Glyoxalase/Bleomycin resistance protein/Dihydroxybiphenyl dioxygenase"/>
    <property type="match status" value="1"/>
</dbReference>
<dbReference type="EMBL" id="CAEZYC010000117">
    <property type="protein sequence ID" value="CAB4719717.1"/>
    <property type="molecule type" value="Genomic_DNA"/>
</dbReference>
<dbReference type="PANTHER" id="PTHR43048">
    <property type="entry name" value="METHYLMALONYL-COA EPIMERASE"/>
    <property type="match status" value="1"/>
</dbReference>
<dbReference type="EMBL" id="CAFAAO010000004">
    <property type="protein sequence ID" value="CAB4798457.1"/>
    <property type="molecule type" value="Genomic_DNA"/>
</dbReference>
<name>A0A6J6XXS4_9ZZZZ</name>
<dbReference type="EMBL" id="CAESAD010000014">
    <property type="protein sequence ID" value="CAB4344692.1"/>
    <property type="molecule type" value="Genomic_DNA"/>
</dbReference>
<dbReference type="GO" id="GO:0004493">
    <property type="term" value="F:methylmalonyl-CoA epimerase activity"/>
    <property type="evidence" value="ECO:0007669"/>
    <property type="project" value="TreeGrafter"/>
</dbReference>
<evidence type="ECO:0000313" key="3">
    <source>
        <dbReference type="EMBL" id="CAB4343158.1"/>
    </source>
</evidence>
<reference evidence="6" key="1">
    <citation type="submission" date="2020-05" db="EMBL/GenBank/DDBJ databases">
        <authorList>
            <person name="Chiriac C."/>
            <person name="Salcher M."/>
            <person name="Ghai R."/>
            <person name="Kavagutti S V."/>
        </authorList>
    </citation>
    <scope>NUCLEOTIDE SEQUENCE</scope>
</reference>
<dbReference type="InterPro" id="IPR051785">
    <property type="entry name" value="MMCE/EMCE_epimerase"/>
</dbReference>
<dbReference type="AlphaFoldDB" id="A0A6J6XXS4"/>
<keyword evidence="1" id="KW-0479">Metal-binding</keyword>
<feature type="domain" description="VOC" evidence="2">
    <location>
        <begin position="7"/>
        <end position="143"/>
    </location>
</feature>
<gene>
    <name evidence="5" type="ORF">UFOPK2648_01363</name>
    <name evidence="6" type="ORF">UFOPK3037_00462</name>
    <name evidence="7" type="ORF">UFOPK3278_01509</name>
    <name evidence="3" type="ORF">UFOPK3406_01207</name>
    <name evidence="4" type="ORF">UFOPK3925_01420</name>
    <name evidence="8" type="ORF">UFOPK4097_01393</name>
    <name evidence="9" type="ORF">UFOPK4301_00603</name>
</gene>
<evidence type="ECO:0000313" key="8">
    <source>
        <dbReference type="EMBL" id="CAB5028155.1"/>
    </source>
</evidence>
<evidence type="ECO:0000313" key="9">
    <source>
        <dbReference type="EMBL" id="CAB5048010.1"/>
    </source>
</evidence>
<proteinExistence type="predicted"/>
<dbReference type="EMBL" id="CAFBIX010000120">
    <property type="protein sequence ID" value="CAB4851536.1"/>
    <property type="molecule type" value="Genomic_DNA"/>
</dbReference>
<organism evidence="6">
    <name type="scientific">freshwater metagenome</name>
    <dbReference type="NCBI Taxonomy" id="449393"/>
    <lineage>
        <taxon>unclassified sequences</taxon>
        <taxon>metagenomes</taxon>
        <taxon>ecological metagenomes</taxon>
    </lineage>
</organism>
<accession>A0A6J6XXS4</accession>
<evidence type="ECO:0000256" key="1">
    <source>
        <dbReference type="ARBA" id="ARBA00022723"/>
    </source>
</evidence>
<evidence type="ECO:0000313" key="4">
    <source>
        <dbReference type="EMBL" id="CAB4344692.1"/>
    </source>
</evidence>
<dbReference type="EMBL" id="CAESAI010000038">
    <property type="protein sequence ID" value="CAB4343158.1"/>
    <property type="molecule type" value="Genomic_DNA"/>
</dbReference>
<evidence type="ECO:0000259" key="2">
    <source>
        <dbReference type="PROSITE" id="PS51819"/>
    </source>
</evidence>
<evidence type="ECO:0000313" key="6">
    <source>
        <dbReference type="EMBL" id="CAB4798457.1"/>
    </source>
</evidence>
<dbReference type="GO" id="GO:0046491">
    <property type="term" value="P:L-methylmalonyl-CoA metabolic process"/>
    <property type="evidence" value="ECO:0007669"/>
    <property type="project" value="TreeGrafter"/>
</dbReference>
<dbReference type="Pfam" id="PF13669">
    <property type="entry name" value="Glyoxalase_4"/>
    <property type="match status" value="1"/>
</dbReference>
<dbReference type="EMBL" id="CAFBPK010000029">
    <property type="protein sequence ID" value="CAB5028155.1"/>
    <property type="molecule type" value="Genomic_DNA"/>
</dbReference>
<dbReference type="GO" id="GO:0046872">
    <property type="term" value="F:metal ion binding"/>
    <property type="evidence" value="ECO:0007669"/>
    <property type="project" value="UniProtKB-KW"/>
</dbReference>
<dbReference type="EMBL" id="CAFBQG010000057">
    <property type="protein sequence ID" value="CAB5048010.1"/>
    <property type="molecule type" value="Genomic_DNA"/>
</dbReference>
<dbReference type="Gene3D" id="3.10.180.10">
    <property type="entry name" value="2,3-Dihydroxybiphenyl 1,2-Dioxygenase, domain 1"/>
    <property type="match status" value="1"/>
</dbReference>
<evidence type="ECO:0000313" key="7">
    <source>
        <dbReference type="EMBL" id="CAB4851536.1"/>
    </source>
</evidence>
<dbReference type="PROSITE" id="PS51819">
    <property type="entry name" value="VOC"/>
    <property type="match status" value="1"/>
</dbReference>
<sequence>MSKIFNRLHHVCIVVLDIKATEAYYDSVGVGPWLDYPPLADYTELEVPSKAGFTSMKYRYCNTENIQLQLCQPSPGTPQADFLAAHGEGVFHLGFEVDDANVAEAQAVDDGVDIWMRGRRTDGSGFTYFKTPGAGVTLEIRQSQK</sequence>
<dbReference type="InterPro" id="IPR029068">
    <property type="entry name" value="Glyas_Bleomycin-R_OHBP_Dase"/>
</dbReference>
<protein>
    <submittedName>
        <fullName evidence="6">Unannotated protein</fullName>
    </submittedName>
</protein>
<dbReference type="InterPro" id="IPR037523">
    <property type="entry name" value="VOC_core"/>
</dbReference>